<dbReference type="eggNOG" id="KOG0017">
    <property type="taxonomic scope" value="Eukaryota"/>
</dbReference>
<dbReference type="InParanoid" id="A0A1X7U111"/>
<organism evidence="2">
    <name type="scientific">Amphimedon queenslandica</name>
    <name type="common">Sponge</name>
    <dbReference type="NCBI Taxonomy" id="400682"/>
    <lineage>
        <taxon>Eukaryota</taxon>
        <taxon>Metazoa</taxon>
        <taxon>Porifera</taxon>
        <taxon>Demospongiae</taxon>
        <taxon>Heteroscleromorpha</taxon>
        <taxon>Haplosclerida</taxon>
        <taxon>Niphatidae</taxon>
        <taxon>Amphimedon</taxon>
    </lineage>
</organism>
<protein>
    <recommendedName>
        <fullName evidence="1">Integrase catalytic domain-containing protein</fullName>
    </recommendedName>
</protein>
<dbReference type="InterPro" id="IPR050951">
    <property type="entry name" value="Retrovirus_Pol_polyprotein"/>
</dbReference>
<reference evidence="2" key="1">
    <citation type="submission" date="2017-05" db="UniProtKB">
        <authorList>
            <consortium name="EnsemblMetazoa"/>
        </authorList>
    </citation>
    <scope>IDENTIFICATION</scope>
</reference>
<accession>A0A1X7U111</accession>
<evidence type="ECO:0000259" key="1">
    <source>
        <dbReference type="PROSITE" id="PS50994"/>
    </source>
</evidence>
<dbReference type="PANTHER" id="PTHR37984:SF15">
    <property type="entry name" value="INTEGRASE CATALYTIC DOMAIN-CONTAINING PROTEIN"/>
    <property type="match status" value="1"/>
</dbReference>
<dbReference type="PROSITE" id="PS50994">
    <property type="entry name" value="INTEGRASE"/>
    <property type="match status" value="1"/>
</dbReference>
<feature type="domain" description="Integrase catalytic" evidence="1">
    <location>
        <begin position="1"/>
        <end position="101"/>
    </location>
</feature>
<dbReference type="InterPro" id="IPR036397">
    <property type="entry name" value="RNaseH_sf"/>
</dbReference>
<dbReference type="GO" id="GO:0003676">
    <property type="term" value="F:nucleic acid binding"/>
    <property type="evidence" value="ECO:0007669"/>
    <property type="project" value="InterPro"/>
</dbReference>
<dbReference type="AlphaFoldDB" id="A0A1X7U111"/>
<dbReference type="Gene3D" id="3.30.420.10">
    <property type="entry name" value="Ribonuclease H-like superfamily/Ribonuclease H"/>
    <property type="match status" value="1"/>
</dbReference>
<dbReference type="PANTHER" id="PTHR37984">
    <property type="entry name" value="PROTEIN CBG26694"/>
    <property type="match status" value="1"/>
</dbReference>
<dbReference type="Pfam" id="PF13683">
    <property type="entry name" value="rve_3"/>
    <property type="match status" value="1"/>
</dbReference>
<proteinExistence type="predicted"/>
<evidence type="ECO:0000313" key="2">
    <source>
        <dbReference type="EnsemblMetazoa" id="Aqu2.1.21530_001"/>
    </source>
</evidence>
<dbReference type="GO" id="GO:0015074">
    <property type="term" value="P:DNA integration"/>
    <property type="evidence" value="ECO:0007669"/>
    <property type="project" value="InterPro"/>
</dbReference>
<sequence length="204" mass="23875">MFMHMGLPHIITSDQGGEFVNLNKKLMGKLGIKHHLTTAYHPQANGLAERYNQTLQNMLIKYVNHKQDQWDEYLDMSVFAYNTSLHHSTHYSPFELMFGCKATLPIDLDMKKDTNNEETENQDNQDLQETEEELTPMDADRLTEKRKELIEEGKLNIKEAQKKQKEVYDQKHARPEGFQIGMKVLKEDFCQKKRANGKLDVKYL</sequence>
<dbReference type="SUPFAM" id="SSF53098">
    <property type="entry name" value="Ribonuclease H-like"/>
    <property type="match status" value="1"/>
</dbReference>
<dbReference type="EnsemblMetazoa" id="Aqu2.1.21530_001">
    <property type="protein sequence ID" value="Aqu2.1.21530_001"/>
    <property type="gene ID" value="Aqu2.1.21530"/>
</dbReference>
<dbReference type="InterPro" id="IPR001584">
    <property type="entry name" value="Integrase_cat-core"/>
</dbReference>
<dbReference type="InterPro" id="IPR012337">
    <property type="entry name" value="RNaseH-like_sf"/>
</dbReference>
<name>A0A1X7U111_AMPQE</name>